<dbReference type="PANTHER" id="PTHR12526:SF510">
    <property type="entry name" value="D-INOSITOL 3-PHOSPHATE GLYCOSYLTRANSFERASE"/>
    <property type="match status" value="1"/>
</dbReference>
<protein>
    <submittedName>
        <fullName evidence="3">Glycosyltransferase family 4 protein</fullName>
    </submittedName>
</protein>
<dbReference type="PANTHER" id="PTHR12526">
    <property type="entry name" value="GLYCOSYLTRANSFERASE"/>
    <property type="match status" value="1"/>
</dbReference>
<comment type="caution">
    <text evidence="3">The sequence shown here is derived from an EMBL/GenBank/DDBJ whole genome shotgun (WGS) entry which is preliminary data.</text>
</comment>
<evidence type="ECO:0000256" key="2">
    <source>
        <dbReference type="ARBA" id="ARBA00022679"/>
    </source>
</evidence>
<name>A0A942U144_9BACI</name>
<evidence type="ECO:0000313" key="4">
    <source>
        <dbReference type="Proteomes" id="UP000679749"/>
    </source>
</evidence>
<dbReference type="SUPFAM" id="SSF53756">
    <property type="entry name" value="UDP-Glycosyltransferase/glycogen phosphorylase"/>
    <property type="match status" value="1"/>
</dbReference>
<evidence type="ECO:0000256" key="1">
    <source>
        <dbReference type="ARBA" id="ARBA00022676"/>
    </source>
</evidence>
<accession>A0A942U144</accession>
<gene>
    <name evidence="3" type="ORF">KHA99_09195</name>
</gene>
<keyword evidence="1" id="KW-0328">Glycosyltransferase</keyword>
<sequence>MNDRKTFYMLVPGFMDVHVTKDVGIIPYIMQKYLGYKAVYATYKPSDTHISYPSLSFFTEDIEFDYIEPSFYYHPDDILQTVYSSNLIDCCKDMVKYIENNAKKIDVLYVFGIYPFYFDAVERYKELNPAGKVYLKLDANISWINNTQMAAQFVKFLKNCDLITSESIVEYINKKWPVPVHYIPNGYYPLGCEENHLTKIFAFEEKENIILTAGRLGTPQKATNVLLEAFKQAKPHIPDSWRLVLAGSIEESFKPYVEKYLQENPDLNDRITFLGYIQDKKILSEWFRKAKIFSLPSISEASANVFSEAKAHGCYLITSDIDGCRDAALKFELRVNPLDDQDKLKNRQVEYGSLHAVGDSAELAQRMIEACNNQELLKTVCYSTQQDAIDHFDWVRLCKKIDMMLKISV</sequence>
<proteinExistence type="predicted"/>
<evidence type="ECO:0000313" key="3">
    <source>
        <dbReference type="EMBL" id="MBS4212620.1"/>
    </source>
</evidence>
<dbReference type="CDD" id="cd03801">
    <property type="entry name" value="GT4_PimA-like"/>
    <property type="match status" value="1"/>
</dbReference>
<keyword evidence="2" id="KW-0808">Transferase</keyword>
<reference evidence="3" key="1">
    <citation type="submission" date="2021-05" db="EMBL/GenBank/DDBJ databases">
        <title>Novel Bacillus species.</title>
        <authorList>
            <person name="Liu G."/>
        </authorList>
    </citation>
    <scope>NUCLEOTIDE SEQUENCE</scope>
    <source>
        <strain evidence="3">FJAT-49825</strain>
    </source>
</reference>
<keyword evidence="4" id="KW-1185">Reference proteome</keyword>
<dbReference type="Gene3D" id="3.40.50.2000">
    <property type="entry name" value="Glycogen Phosphorylase B"/>
    <property type="match status" value="2"/>
</dbReference>
<dbReference type="AlphaFoldDB" id="A0A942U144"/>
<dbReference type="RefSeq" id="WP_213117159.1">
    <property type="nucleotide sequence ID" value="NZ_JAGYPF010000002.1"/>
</dbReference>
<dbReference type="GO" id="GO:0016757">
    <property type="term" value="F:glycosyltransferase activity"/>
    <property type="evidence" value="ECO:0007669"/>
    <property type="project" value="UniProtKB-KW"/>
</dbReference>
<dbReference type="EMBL" id="JAGYPF010000002">
    <property type="protein sequence ID" value="MBS4212620.1"/>
    <property type="molecule type" value="Genomic_DNA"/>
</dbReference>
<dbReference type="Proteomes" id="UP000679749">
    <property type="component" value="Unassembled WGS sequence"/>
</dbReference>
<organism evidence="3 4">
    <name type="scientific">Neobacillus rhizophilus</name>
    <dbReference type="NCBI Taxonomy" id="2833579"/>
    <lineage>
        <taxon>Bacteria</taxon>
        <taxon>Bacillati</taxon>
        <taxon>Bacillota</taxon>
        <taxon>Bacilli</taxon>
        <taxon>Bacillales</taxon>
        <taxon>Bacillaceae</taxon>
        <taxon>Neobacillus</taxon>
    </lineage>
</organism>
<dbReference type="Pfam" id="PF13692">
    <property type="entry name" value="Glyco_trans_1_4"/>
    <property type="match status" value="1"/>
</dbReference>